<dbReference type="EMBL" id="CAUYUJ010014961">
    <property type="protein sequence ID" value="CAK0848255.1"/>
    <property type="molecule type" value="Genomic_DNA"/>
</dbReference>
<evidence type="ECO:0000313" key="2">
    <source>
        <dbReference type="EMBL" id="CAK0848255.1"/>
    </source>
</evidence>
<name>A0ABN9TQ75_9DINO</name>
<comment type="caution">
    <text evidence="2">The sequence shown here is derived from an EMBL/GenBank/DDBJ whole genome shotgun (WGS) entry which is preliminary data.</text>
</comment>
<feature type="region of interest" description="Disordered" evidence="1">
    <location>
        <begin position="129"/>
        <end position="163"/>
    </location>
</feature>
<feature type="compositionally biased region" description="Polar residues" evidence="1">
    <location>
        <begin position="150"/>
        <end position="159"/>
    </location>
</feature>
<evidence type="ECO:0000313" key="3">
    <source>
        <dbReference type="Proteomes" id="UP001189429"/>
    </source>
</evidence>
<feature type="compositionally biased region" description="Polar residues" evidence="1">
    <location>
        <begin position="1"/>
        <end position="10"/>
    </location>
</feature>
<gene>
    <name evidence="2" type="ORF">PCOR1329_LOCUS41244</name>
</gene>
<feature type="region of interest" description="Disordered" evidence="1">
    <location>
        <begin position="189"/>
        <end position="221"/>
    </location>
</feature>
<feature type="region of interest" description="Disordered" evidence="1">
    <location>
        <begin position="1"/>
        <end position="92"/>
    </location>
</feature>
<keyword evidence="3" id="KW-1185">Reference proteome</keyword>
<organism evidence="2 3">
    <name type="scientific">Prorocentrum cordatum</name>
    <dbReference type="NCBI Taxonomy" id="2364126"/>
    <lineage>
        <taxon>Eukaryota</taxon>
        <taxon>Sar</taxon>
        <taxon>Alveolata</taxon>
        <taxon>Dinophyceae</taxon>
        <taxon>Prorocentrales</taxon>
        <taxon>Prorocentraceae</taxon>
        <taxon>Prorocentrum</taxon>
    </lineage>
</organism>
<feature type="compositionally biased region" description="Basic and acidic residues" evidence="1">
    <location>
        <begin position="47"/>
        <end position="56"/>
    </location>
</feature>
<dbReference type="Proteomes" id="UP001189429">
    <property type="component" value="Unassembled WGS sequence"/>
</dbReference>
<sequence>MDTCMQQQSRGAGGAAVPATAEKQDAGRRPGLARAPWRAVKRRSSGKAREVTEYREAVQGGPAGGKDRWDEPAARQLDVPDAPSSVNDKTEHVYDRGDMKVERVGCNLNESTYPSGVWEVTQKAKIRGAISKSKGKEHCGTSRLPRRTSPMRSSASNGTKGEVGTVSYWRTPKIDERFRVLQEFWATLIQGEGPTNPKVKPSPEPSSSSSYSTSEENSDES</sequence>
<evidence type="ECO:0000256" key="1">
    <source>
        <dbReference type="SAM" id="MobiDB-lite"/>
    </source>
</evidence>
<accession>A0ABN9TQ75</accession>
<proteinExistence type="predicted"/>
<protein>
    <submittedName>
        <fullName evidence="2">Uncharacterized protein</fullName>
    </submittedName>
</protein>
<reference evidence="2" key="1">
    <citation type="submission" date="2023-10" db="EMBL/GenBank/DDBJ databases">
        <authorList>
            <person name="Chen Y."/>
            <person name="Shah S."/>
            <person name="Dougan E. K."/>
            <person name="Thang M."/>
            <person name="Chan C."/>
        </authorList>
    </citation>
    <scope>NUCLEOTIDE SEQUENCE [LARGE SCALE GENOMIC DNA]</scope>
</reference>
<feature type="compositionally biased region" description="Low complexity" evidence="1">
    <location>
        <begin position="205"/>
        <end position="215"/>
    </location>
</feature>